<accession>A0A9X7W1G5</accession>
<dbReference type="Proteomes" id="UP000663505">
    <property type="component" value="Chromosome"/>
</dbReference>
<dbReference type="KEGG" id="afx:JZ786_05515"/>
<protein>
    <submittedName>
        <fullName evidence="1">Uncharacterized protein</fullName>
    </submittedName>
</protein>
<evidence type="ECO:0000313" key="2">
    <source>
        <dbReference type="Proteomes" id="UP000663505"/>
    </source>
</evidence>
<name>A0A9X7W1G5_9BACL</name>
<dbReference type="AlphaFoldDB" id="A0A9X7W1G5"/>
<dbReference type="RefSeq" id="WP_206657782.1">
    <property type="nucleotide sequence ID" value="NZ_CP071182.1"/>
</dbReference>
<reference evidence="1 2" key="1">
    <citation type="submission" date="2021-02" db="EMBL/GenBank/DDBJ databases">
        <title>Alicyclobacillus curvatus sp. nov. and Alicyclobacillus mengziensis sp. nov., two acidophilic bacteria isolated from acid mine drainage.</title>
        <authorList>
            <person name="Huang Y."/>
        </authorList>
    </citation>
    <scope>NUCLEOTIDE SEQUENCE [LARGE SCALE GENOMIC DNA]</scope>
    <source>
        <strain evidence="1 2">S30H14</strain>
    </source>
</reference>
<organism evidence="1 2">
    <name type="scientific">Alicyclobacillus mengziensis</name>
    <dbReference type="NCBI Taxonomy" id="2931921"/>
    <lineage>
        <taxon>Bacteria</taxon>
        <taxon>Bacillati</taxon>
        <taxon>Bacillota</taxon>
        <taxon>Bacilli</taxon>
        <taxon>Bacillales</taxon>
        <taxon>Alicyclobacillaceae</taxon>
        <taxon>Alicyclobacillus</taxon>
    </lineage>
</organism>
<gene>
    <name evidence="1" type="ORF">JZ786_05515</name>
</gene>
<dbReference type="EMBL" id="CP071182">
    <property type="protein sequence ID" value="QSO48447.1"/>
    <property type="molecule type" value="Genomic_DNA"/>
</dbReference>
<proteinExistence type="predicted"/>
<evidence type="ECO:0000313" key="1">
    <source>
        <dbReference type="EMBL" id="QSO48447.1"/>
    </source>
</evidence>
<keyword evidence="2" id="KW-1185">Reference proteome</keyword>
<sequence length="168" mass="19605">MDDDDNFVENFERPWQGQDGRAKQLTVVQRLQAVNEQIQAFENRYGGTFQDLFGNLSDLQIDRLPEAVDIDDWTELITERQRLTDMTLAMKKVTFIQANDFDEIFSDDACPSGVYAVPPDPNQPKIQVRRLYEFCRERGLSPSQLSESEMQQFMLYPIKDGEQDKKRE</sequence>